<gene>
    <name evidence="2" type="ORF">Ahy_B02g058759</name>
</gene>
<proteinExistence type="predicted"/>
<reference evidence="2 3" key="1">
    <citation type="submission" date="2019-01" db="EMBL/GenBank/DDBJ databases">
        <title>Sequencing of cultivated peanut Arachis hypogaea provides insights into genome evolution and oil improvement.</title>
        <authorList>
            <person name="Chen X."/>
        </authorList>
    </citation>
    <scope>NUCLEOTIDE SEQUENCE [LARGE SCALE GENOMIC DNA]</scope>
    <source>
        <strain evidence="3">cv. Fuhuasheng</strain>
        <tissue evidence="2">Leaves</tissue>
    </source>
</reference>
<dbReference type="EMBL" id="SDMP01000012">
    <property type="protein sequence ID" value="RYR25132.1"/>
    <property type="molecule type" value="Genomic_DNA"/>
</dbReference>
<accession>A0A445AFF8</accession>
<evidence type="ECO:0000256" key="1">
    <source>
        <dbReference type="SAM" id="Phobius"/>
    </source>
</evidence>
<keyword evidence="3" id="KW-1185">Reference proteome</keyword>
<feature type="transmembrane region" description="Helical" evidence="1">
    <location>
        <begin position="14"/>
        <end position="39"/>
    </location>
</feature>
<organism evidence="2 3">
    <name type="scientific">Arachis hypogaea</name>
    <name type="common">Peanut</name>
    <dbReference type="NCBI Taxonomy" id="3818"/>
    <lineage>
        <taxon>Eukaryota</taxon>
        <taxon>Viridiplantae</taxon>
        <taxon>Streptophyta</taxon>
        <taxon>Embryophyta</taxon>
        <taxon>Tracheophyta</taxon>
        <taxon>Spermatophyta</taxon>
        <taxon>Magnoliopsida</taxon>
        <taxon>eudicotyledons</taxon>
        <taxon>Gunneridae</taxon>
        <taxon>Pentapetalae</taxon>
        <taxon>rosids</taxon>
        <taxon>fabids</taxon>
        <taxon>Fabales</taxon>
        <taxon>Fabaceae</taxon>
        <taxon>Papilionoideae</taxon>
        <taxon>50 kb inversion clade</taxon>
        <taxon>dalbergioids sensu lato</taxon>
        <taxon>Dalbergieae</taxon>
        <taxon>Pterocarpus clade</taxon>
        <taxon>Arachis</taxon>
    </lineage>
</organism>
<keyword evidence="1" id="KW-1133">Transmembrane helix</keyword>
<dbReference type="STRING" id="3818.A0A445AFF8"/>
<keyword evidence="1" id="KW-0812">Transmembrane</keyword>
<protein>
    <submittedName>
        <fullName evidence="2">Uncharacterized protein</fullName>
    </submittedName>
</protein>
<dbReference type="Proteomes" id="UP000289738">
    <property type="component" value="Chromosome B02"/>
</dbReference>
<keyword evidence="1" id="KW-0472">Membrane</keyword>
<comment type="caution">
    <text evidence="2">The sequence shown here is derived from an EMBL/GenBank/DDBJ whole genome shotgun (WGS) entry which is preliminary data.</text>
</comment>
<name>A0A445AFF8_ARAHY</name>
<evidence type="ECO:0000313" key="3">
    <source>
        <dbReference type="Proteomes" id="UP000289738"/>
    </source>
</evidence>
<dbReference type="AlphaFoldDB" id="A0A445AFF8"/>
<evidence type="ECO:0000313" key="2">
    <source>
        <dbReference type="EMBL" id="RYR25132.1"/>
    </source>
</evidence>
<sequence>MIVTSLADPWMLRFAYGAFLIGRLLIGLICMRWLLLLVIHQMVRVHWLVLTRAVATYITHQFAPGSSSEVLITSADSRIRVVDGVDLVQKFKET</sequence>